<evidence type="ECO:0000313" key="4">
    <source>
        <dbReference type="Proteomes" id="UP000481858"/>
    </source>
</evidence>
<dbReference type="Proteomes" id="UP000481858">
    <property type="component" value="Unassembled WGS sequence"/>
</dbReference>
<dbReference type="InterPro" id="IPR025676">
    <property type="entry name" value="Clr5_dom"/>
</dbReference>
<dbReference type="AlphaFoldDB" id="A0A7C8MIX4"/>
<name>A0A7C8MIX4_9PEZI</name>
<dbReference type="InParanoid" id="A0A7C8MIX4"/>
<feature type="compositionally biased region" description="Polar residues" evidence="1">
    <location>
        <begin position="7"/>
        <end position="20"/>
    </location>
</feature>
<organism evidence="3 4">
    <name type="scientific">Xylaria multiplex</name>
    <dbReference type="NCBI Taxonomy" id="323545"/>
    <lineage>
        <taxon>Eukaryota</taxon>
        <taxon>Fungi</taxon>
        <taxon>Dikarya</taxon>
        <taxon>Ascomycota</taxon>
        <taxon>Pezizomycotina</taxon>
        <taxon>Sordariomycetes</taxon>
        <taxon>Xylariomycetidae</taxon>
        <taxon>Xylariales</taxon>
        <taxon>Xylariaceae</taxon>
        <taxon>Xylaria</taxon>
    </lineage>
</organism>
<accession>A0A7C8MIX4</accession>
<protein>
    <recommendedName>
        <fullName evidence="2">Clr5 domain-containing protein</fullName>
    </recommendedName>
</protein>
<comment type="caution">
    <text evidence="3">The sequence shown here is derived from an EMBL/GenBank/DDBJ whole genome shotgun (WGS) entry which is preliminary data.</text>
</comment>
<feature type="domain" description="Clr5" evidence="2">
    <location>
        <begin position="278"/>
        <end position="329"/>
    </location>
</feature>
<keyword evidence="4" id="KW-1185">Reference proteome</keyword>
<dbReference type="PANTHER" id="PTHR38166">
    <property type="entry name" value="C2H2-TYPE DOMAIN-CONTAINING PROTEIN-RELATED"/>
    <property type="match status" value="1"/>
</dbReference>
<sequence length="412" mass="46621">MPHSGVALTSDSSLSPQQKLVHTEPFGELYSPLSHRPDKSRVDSDSRKFSCPFAKLGFALGGSHQEGLCHNPGWNSIHRVKCFISFDTQEEVKEHRRNPESCRLLPTPGRGDPIIGIDQEKLKSLKRRSRGTSEYEKWYEVWNVLFPTISPPDTPYCSEDTTLKRTASDIILELRTDLLESVRSAVQPQSGPVTSLTLENVEHIIRTSTDNSLRKWAPDSGVTEISHDRSPPVKMGSSKAALDCDPPHPALQRPSPSTAVRLEAQKPSDAKTRVGVPTWDKYKTILKRLYVEEDHPLPIVVKIMEEKYGFVATRKQYRYQFGERWGWKKYNGQLMQRKKPYREHVGSGRAEPGDAKSPASMPDMLPRTGDSESSREFDTEYTTSLDEPTMTEVTEKIAPQILIAFFHYDQSP</sequence>
<dbReference type="PANTHER" id="PTHR38166:SF1">
    <property type="entry name" value="C2H2-TYPE DOMAIN-CONTAINING PROTEIN"/>
    <property type="match status" value="1"/>
</dbReference>
<feature type="region of interest" description="Disordered" evidence="1">
    <location>
        <begin position="338"/>
        <end position="382"/>
    </location>
</feature>
<feature type="compositionally biased region" description="Basic and acidic residues" evidence="1">
    <location>
        <begin position="342"/>
        <end position="354"/>
    </location>
</feature>
<evidence type="ECO:0000259" key="2">
    <source>
        <dbReference type="Pfam" id="PF14420"/>
    </source>
</evidence>
<evidence type="ECO:0000313" key="3">
    <source>
        <dbReference type="EMBL" id="KAF2965832.1"/>
    </source>
</evidence>
<gene>
    <name evidence="3" type="ORF">GQX73_g7738</name>
</gene>
<feature type="compositionally biased region" description="Basic and acidic residues" evidence="1">
    <location>
        <begin position="369"/>
        <end position="378"/>
    </location>
</feature>
<dbReference type="OrthoDB" id="5308957at2759"/>
<evidence type="ECO:0000256" key="1">
    <source>
        <dbReference type="SAM" id="MobiDB-lite"/>
    </source>
</evidence>
<proteinExistence type="predicted"/>
<feature type="compositionally biased region" description="Basic and acidic residues" evidence="1">
    <location>
        <begin position="35"/>
        <end position="45"/>
    </location>
</feature>
<dbReference type="Pfam" id="PF14420">
    <property type="entry name" value="Clr5"/>
    <property type="match status" value="1"/>
</dbReference>
<reference evidence="3 4" key="1">
    <citation type="submission" date="2019-12" db="EMBL/GenBank/DDBJ databases">
        <title>Draft genome sequence of the ascomycete Xylaria multiplex DSM 110363.</title>
        <authorList>
            <person name="Buettner E."/>
            <person name="Kellner H."/>
        </authorList>
    </citation>
    <scope>NUCLEOTIDE SEQUENCE [LARGE SCALE GENOMIC DNA]</scope>
    <source>
        <strain evidence="3 4">DSM 110363</strain>
    </source>
</reference>
<feature type="region of interest" description="Disordered" evidence="1">
    <location>
        <begin position="1"/>
        <end position="45"/>
    </location>
</feature>
<dbReference type="EMBL" id="WUBL01000104">
    <property type="protein sequence ID" value="KAF2965832.1"/>
    <property type="molecule type" value="Genomic_DNA"/>
</dbReference>
<feature type="region of interest" description="Disordered" evidence="1">
    <location>
        <begin position="216"/>
        <end position="271"/>
    </location>
</feature>